<comment type="similarity">
    <text evidence="1">Belongs to the glycosyltransferase 20 family.</text>
</comment>
<dbReference type="EMBL" id="JAEPBG010000008">
    <property type="protein sequence ID" value="MBK4736569.1"/>
    <property type="molecule type" value="Genomic_DNA"/>
</dbReference>
<dbReference type="PANTHER" id="PTHR10788">
    <property type="entry name" value="TREHALOSE-6-PHOSPHATE SYNTHASE"/>
    <property type="match status" value="1"/>
</dbReference>
<sequence>MRPPLTSLRMTLRFVLPLLLVLGAFAYSSVPLMDQLNLRWFMRDLDLRSATLAATLEDPLQDYVPQKAKRKIMQLFDRAILDERLFALGFCDPRGELIYKTATWPKSLGCARDAAPGRAGGRLVDLPQGAVHVTVSTLQREGEALGKLILVHDMSFIERRSADTRKYVMSVFLALGVAISLITVVIARISWRGWLDGVRGVLRGGIAQRAGFTASPEMLPLIGDLRALLNEYQRERLSDDDAKVSAPDKLRALLHNELAGDEVLVVSNREPYIHVKTPEGVEVRRPASGLVTAVEAVMRACSGTWIAHGAGNADRDVVDAHGRVPVPPGHSSYTLRRVWLSKEEEQGYYYGFANEGMWPLCHIAHVRPIFRSSDWEQYVAVNRRFADAVVAEARTEDPVVLVQDYHFALLPRMVRERLPRATIITFWHIPWPNSESFGICPWRAEILEGMLGSTILGFHTPLHRRNFMDTVDRYLETRIEEEASTISYGGKLTQVQSYPISIAWPEAEAQTDSVPACRAAIRRELGLAPDHLLGIGVDRLDYTKGILERFQAVERMLERYPEMVGRFTFVQIAAPSRSSLDEYQNFEARVRSLVQRINVRFGSGGYLPIVLKAEHHEHEAVNRYYRAAEVCMVTSLHDGMNLVAKEFIAARDDERGALVLSQFTGAAMELHAALIINPYHIEQGAEALYRGLMMPAAEQAERMRSMRMLVRDFNVYRWAGRMLHDAARLRQRERVMSKIAEHGAAPGLRRVV</sequence>
<evidence type="ECO:0000313" key="4">
    <source>
        <dbReference type="Proteomes" id="UP000622890"/>
    </source>
</evidence>
<dbReference type="CDD" id="cd03788">
    <property type="entry name" value="GT20_TPS"/>
    <property type="match status" value="1"/>
</dbReference>
<proteinExistence type="inferred from homology"/>
<organism evidence="3 4">
    <name type="scientific">Noviherbaspirillum pedocola</name>
    <dbReference type="NCBI Taxonomy" id="2801341"/>
    <lineage>
        <taxon>Bacteria</taxon>
        <taxon>Pseudomonadati</taxon>
        <taxon>Pseudomonadota</taxon>
        <taxon>Betaproteobacteria</taxon>
        <taxon>Burkholderiales</taxon>
        <taxon>Oxalobacteraceae</taxon>
        <taxon>Noviherbaspirillum</taxon>
    </lineage>
</organism>
<keyword evidence="4" id="KW-1185">Reference proteome</keyword>
<dbReference type="Gene3D" id="3.40.50.2000">
    <property type="entry name" value="Glycogen Phosphorylase B"/>
    <property type="match status" value="2"/>
</dbReference>
<evidence type="ECO:0000256" key="2">
    <source>
        <dbReference type="SAM" id="Phobius"/>
    </source>
</evidence>
<keyword evidence="2" id="KW-0812">Transmembrane</keyword>
<dbReference type="AlphaFoldDB" id="A0A934W942"/>
<evidence type="ECO:0000256" key="1">
    <source>
        <dbReference type="ARBA" id="ARBA00008799"/>
    </source>
</evidence>
<dbReference type="GO" id="GO:0003825">
    <property type="term" value="F:alpha,alpha-trehalose-phosphate synthase (UDP-forming) activity"/>
    <property type="evidence" value="ECO:0007669"/>
    <property type="project" value="TreeGrafter"/>
</dbReference>
<comment type="caution">
    <text evidence="3">The sequence shown here is derived from an EMBL/GenBank/DDBJ whole genome shotgun (WGS) entry which is preliminary data.</text>
</comment>
<dbReference type="InterPro" id="IPR001830">
    <property type="entry name" value="Glyco_trans_20"/>
</dbReference>
<accession>A0A934W942</accession>
<reference evidence="3" key="1">
    <citation type="submission" date="2021-01" db="EMBL/GenBank/DDBJ databases">
        <title>Genome sequence of strain Noviherbaspirillum sp. DKR-6.</title>
        <authorList>
            <person name="Chaudhary D.K."/>
        </authorList>
    </citation>
    <scope>NUCLEOTIDE SEQUENCE</scope>
    <source>
        <strain evidence="3">DKR-6</strain>
    </source>
</reference>
<dbReference type="Pfam" id="PF00982">
    <property type="entry name" value="Glyco_transf_20"/>
    <property type="match status" value="1"/>
</dbReference>
<keyword evidence="2" id="KW-0472">Membrane</keyword>
<feature type="transmembrane region" description="Helical" evidence="2">
    <location>
        <begin position="167"/>
        <end position="189"/>
    </location>
</feature>
<dbReference type="Proteomes" id="UP000622890">
    <property type="component" value="Unassembled WGS sequence"/>
</dbReference>
<dbReference type="GO" id="GO:0005992">
    <property type="term" value="P:trehalose biosynthetic process"/>
    <property type="evidence" value="ECO:0007669"/>
    <property type="project" value="InterPro"/>
</dbReference>
<protein>
    <submittedName>
        <fullName evidence="3">Trehalose-6-phosphate synthase</fullName>
    </submittedName>
</protein>
<dbReference type="PANTHER" id="PTHR10788:SF106">
    <property type="entry name" value="BCDNA.GH08860"/>
    <property type="match status" value="1"/>
</dbReference>
<keyword evidence="2" id="KW-1133">Transmembrane helix</keyword>
<name>A0A934W942_9BURK</name>
<dbReference type="SUPFAM" id="SSF53756">
    <property type="entry name" value="UDP-Glycosyltransferase/glycogen phosphorylase"/>
    <property type="match status" value="1"/>
</dbReference>
<evidence type="ECO:0000313" key="3">
    <source>
        <dbReference type="EMBL" id="MBK4736569.1"/>
    </source>
</evidence>
<gene>
    <name evidence="3" type="ORF">JJB74_18245</name>
</gene>